<organism evidence="2 3">
    <name type="scientific">Streptomyces hoynatensis</name>
    <dbReference type="NCBI Taxonomy" id="1141874"/>
    <lineage>
        <taxon>Bacteria</taxon>
        <taxon>Bacillati</taxon>
        <taxon>Actinomycetota</taxon>
        <taxon>Actinomycetes</taxon>
        <taxon>Kitasatosporales</taxon>
        <taxon>Streptomycetaceae</taxon>
        <taxon>Streptomyces</taxon>
    </lineage>
</organism>
<evidence type="ECO:0000256" key="1">
    <source>
        <dbReference type="SAM" id="MobiDB-lite"/>
    </source>
</evidence>
<reference evidence="2 3" key="1">
    <citation type="journal article" date="2014" name="Int. J. Syst. Evol. Microbiol.">
        <title>Streptomyces hoynatensis sp. nov., isolated from deep marine sediment.</title>
        <authorList>
            <person name="Veyisoglu A."/>
            <person name="Sahin N."/>
        </authorList>
    </citation>
    <scope>NUCLEOTIDE SEQUENCE [LARGE SCALE GENOMIC DNA]</scope>
    <source>
        <strain evidence="2 3">KCTC 29097</strain>
    </source>
</reference>
<accession>A0A3A9Z0C7</accession>
<gene>
    <name evidence="2" type="ORF">D7294_17240</name>
</gene>
<dbReference type="EMBL" id="RBAL01000009">
    <property type="protein sequence ID" value="RKN40827.1"/>
    <property type="molecule type" value="Genomic_DNA"/>
</dbReference>
<name>A0A3A9Z0C7_9ACTN</name>
<comment type="caution">
    <text evidence="2">The sequence shown here is derived from an EMBL/GenBank/DDBJ whole genome shotgun (WGS) entry which is preliminary data.</text>
</comment>
<evidence type="ECO:0000313" key="3">
    <source>
        <dbReference type="Proteomes" id="UP000272474"/>
    </source>
</evidence>
<keyword evidence="3" id="KW-1185">Reference proteome</keyword>
<evidence type="ECO:0000313" key="2">
    <source>
        <dbReference type="EMBL" id="RKN40827.1"/>
    </source>
</evidence>
<protein>
    <submittedName>
        <fullName evidence="2">Uncharacterized protein</fullName>
    </submittedName>
</protein>
<proteinExistence type="predicted"/>
<dbReference type="Proteomes" id="UP000272474">
    <property type="component" value="Unassembled WGS sequence"/>
</dbReference>
<feature type="region of interest" description="Disordered" evidence="1">
    <location>
        <begin position="1"/>
        <end position="25"/>
    </location>
</feature>
<dbReference type="AlphaFoldDB" id="A0A3A9Z0C7"/>
<sequence>MDDPLPGRRRRAAASAARRGTGVRRYEDGARLSPLGHADLNCLGRYSFHATVPAGGGLRSLRARDVDVSDGDDERLS</sequence>